<protein>
    <submittedName>
        <fullName evidence="4">Ureidoglycolate lyase</fullName>
        <ecNumber evidence="4">4.3.2.3</ecNumber>
    </submittedName>
</protein>
<dbReference type="InterPro" id="IPR036663">
    <property type="entry name" value="Fumarylacetoacetase_C_sf"/>
</dbReference>
<evidence type="ECO:0000256" key="1">
    <source>
        <dbReference type="ARBA" id="ARBA00010211"/>
    </source>
</evidence>
<accession>A0A517TA33</accession>
<dbReference type="Proteomes" id="UP000319976">
    <property type="component" value="Chromosome"/>
</dbReference>
<proteinExistence type="inferred from homology"/>
<keyword evidence="4" id="KW-0456">Lyase</keyword>
<dbReference type="GO" id="GO:0050385">
    <property type="term" value="F:ureidoglycolate lyase activity"/>
    <property type="evidence" value="ECO:0007669"/>
    <property type="project" value="UniProtKB-EC"/>
</dbReference>
<dbReference type="EC" id="4.3.2.3" evidence="4"/>
<keyword evidence="2" id="KW-0479">Metal-binding</keyword>
<dbReference type="PANTHER" id="PTHR42796:SF4">
    <property type="entry name" value="FUMARYLACETOACETATE HYDROLASE DOMAIN-CONTAINING PROTEIN 2A"/>
    <property type="match status" value="1"/>
</dbReference>
<dbReference type="AlphaFoldDB" id="A0A517TA33"/>
<evidence type="ECO:0000259" key="3">
    <source>
        <dbReference type="Pfam" id="PF01557"/>
    </source>
</evidence>
<dbReference type="OrthoDB" id="9805307at2"/>
<feature type="domain" description="Fumarylacetoacetase-like C-terminal" evidence="3">
    <location>
        <begin position="77"/>
        <end position="284"/>
    </location>
</feature>
<evidence type="ECO:0000313" key="4">
    <source>
        <dbReference type="EMBL" id="QDT65238.1"/>
    </source>
</evidence>
<dbReference type="RefSeq" id="WP_145263074.1">
    <property type="nucleotide sequence ID" value="NZ_CP036316.1"/>
</dbReference>
<evidence type="ECO:0000313" key="5">
    <source>
        <dbReference type="Proteomes" id="UP000319976"/>
    </source>
</evidence>
<reference evidence="4 5" key="1">
    <citation type="submission" date="2019-02" db="EMBL/GenBank/DDBJ databases">
        <title>Deep-cultivation of Planctomycetes and their phenomic and genomic characterization uncovers novel biology.</title>
        <authorList>
            <person name="Wiegand S."/>
            <person name="Jogler M."/>
            <person name="Boedeker C."/>
            <person name="Pinto D."/>
            <person name="Vollmers J."/>
            <person name="Rivas-Marin E."/>
            <person name="Kohn T."/>
            <person name="Peeters S.H."/>
            <person name="Heuer A."/>
            <person name="Rast P."/>
            <person name="Oberbeckmann S."/>
            <person name="Bunk B."/>
            <person name="Jeske O."/>
            <person name="Meyerdierks A."/>
            <person name="Storesund J.E."/>
            <person name="Kallscheuer N."/>
            <person name="Luecker S."/>
            <person name="Lage O.M."/>
            <person name="Pohl T."/>
            <person name="Merkel B.J."/>
            <person name="Hornburger P."/>
            <person name="Mueller R.-W."/>
            <person name="Bruemmer F."/>
            <person name="Labrenz M."/>
            <person name="Spormann A.M."/>
            <person name="Op den Camp H."/>
            <person name="Overmann J."/>
            <person name="Amann R."/>
            <person name="Jetten M.S.M."/>
            <person name="Mascher T."/>
            <person name="Medema M.H."/>
            <person name="Devos D.P."/>
            <person name="Kaster A.-K."/>
            <person name="Ovreas L."/>
            <person name="Rohde M."/>
            <person name="Galperin M.Y."/>
            <person name="Jogler C."/>
        </authorList>
    </citation>
    <scope>NUCLEOTIDE SEQUENCE [LARGE SCALE GENOMIC DNA]</scope>
    <source>
        <strain evidence="4 5">V22</strain>
    </source>
</reference>
<dbReference type="Gene3D" id="3.90.850.10">
    <property type="entry name" value="Fumarylacetoacetase-like, C-terminal domain"/>
    <property type="match status" value="1"/>
</dbReference>
<sequence>MKLIRHGAIGKEKPGILVEGVRRDCSHLFRDWDHEFFSRGVWEQLAASEELSPGQQHLLPEIPQSVRWGAPVVRPGKVICIGLNYSDHAAEAGMPTPSEPIVFMKAANAVVGPYDKVCIPRLSGKTDWEVELGVVIGTEARYLASPEDSLAHVAGICICNDVSEREFQLERGGQWVKGKSCDTFNPMGPFLLTTEEWEAGKELAMQLSVNGEVMQKGVTSRMIFNVPYIIYYLSQFMTLEPGDLINTGTPPGVGMGQSPPRYLKSGDTMELSIEGLGIQKQAVVTA</sequence>
<organism evidence="4 5">
    <name type="scientific">Calycomorphotria hydatis</name>
    <dbReference type="NCBI Taxonomy" id="2528027"/>
    <lineage>
        <taxon>Bacteria</taxon>
        <taxon>Pseudomonadati</taxon>
        <taxon>Planctomycetota</taxon>
        <taxon>Planctomycetia</taxon>
        <taxon>Planctomycetales</taxon>
        <taxon>Planctomycetaceae</taxon>
        <taxon>Calycomorphotria</taxon>
    </lineage>
</organism>
<comment type="similarity">
    <text evidence="1">Belongs to the FAH family.</text>
</comment>
<name>A0A517TA33_9PLAN</name>
<dbReference type="GO" id="GO:0046872">
    <property type="term" value="F:metal ion binding"/>
    <property type="evidence" value="ECO:0007669"/>
    <property type="project" value="UniProtKB-KW"/>
</dbReference>
<keyword evidence="5" id="KW-1185">Reference proteome</keyword>
<dbReference type="GO" id="GO:0016853">
    <property type="term" value="F:isomerase activity"/>
    <property type="evidence" value="ECO:0007669"/>
    <property type="project" value="UniProtKB-ARBA"/>
</dbReference>
<dbReference type="Pfam" id="PF01557">
    <property type="entry name" value="FAA_hydrolase"/>
    <property type="match status" value="1"/>
</dbReference>
<dbReference type="GO" id="GO:0019752">
    <property type="term" value="P:carboxylic acid metabolic process"/>
    <property type="evidence" value="ECO:0007669"/>
    <property type="project" value="UniProtKB-ARBA"/>
</dbReference>
<dbReference type="PANTHER" id="PTHR42796">
    <property type="entry name" value="FUMARYLACETOACETATE HYDROLASE DOMAIN-CONTAINING PROTEIN 2A-RELATED"/>
    <property type="match status" value="1"/>
</dbReference>
<dbReference type="FunFam" id="3.90.850.10:FF:000002">
    <property type="entry name" value="2-hydroxyhepta-2,4-diene-1,7-dioate isomerase"/>
    <property type="match status" value="1"/>
</dbReference>
<evidence type="ECO:0000256" key="2">
    <source>
        <dbReference type="ARBA" id="ARBA00022723"/>
    </source>
</evidence>
<dbReference type="SUPFAM" id="SSF56529">
    <property type="entry name" value="FAH"/>
    <property type="match status" value="1"/>
</dbReference>
<gene>
    <name evidence="4" type="ORF">V22_24850</name>
</gene>
<dbReference type="KEGG" id="chya:V22_24850"/>
<dbReference type="InterPro" id="IPR051121">
    <property type="entry name" value="FAH"/>
</dbReference>
<dbReference type="EMBL" id="CP036316">
    <property type="protein sequence ID" value="QDT65238.1"/>
    <property type="molecule type" value="Genomic_DNA"/>
</dbReference>
<dbReference type="InterPro" id="IPR011234">
    <property type="entry name" value="Fumarylacetoacetase-like_C"/>
</dbReference>